<dbReference type="RefSeq" id="WP_282213701.1">
    <property type="nucleotide sequence ID" value="NZ_OX458332.1"/>
</dbReference>
<evidence type="ECO:0000259" key="2">
    <source>
        <dbReference type="Pfam" id="PF06114"/>
    </source>
</evidence>
<evidence type="ECO:0000313" key="3">
    <source>
        <dbReference type="EMBL" id="CAI8801523.1"/>
    </source>
</evidence>
<feature type="domain" description="IrrE N-terminal-like" evidence="2">
    <location>
        <begin position="69"/>
        <end position="178"/>
    </location>
</feature>
<dbReference type="InterPro" id="IPR052345">
    <property type="entry name" value="Rad_response_metalloprotease"/>
</dbReference>
<sequence>MTSAPPLTGSIAASKLHHWLRAWYAGPVPEAVDLEVVRQMLPSTPYGKGVREIRPPVPIDDAAFEGMLARDPTDPAVWGIAYNGSVSPERQRFTIAHELGHFVLHRDRQPRFGCDKESVYSGHETMRQIEREADDFAANLLMPGDLLRQWTANRRIDLHVLSAIAQRFQVSFEALCIRFIKYTGECAILVYWDNGYAKYEWRSSSAVKTRARIRRTDDPQEPLPGTLAADASVVQAWEGVEMSAAIWCPEEAPYMKLREFKHSYGAKDRVLTLLLLEGAEPRSWDRSLQHDEAPNIYDQYPGNGKNPGLTLGNLSVRDRQNSAD</sequence>
<dbReference type="Pfam" id="PF06114">
    <property type="entry name" value="Peptidase_M78"/>
    <property type="match status" value="1"/>
</dbReference>
<name>A0AA35V5C8_METCP</name>
<dbReference type="PANTHER" id="PTHR43236">
    <property type="entry name" value="ANTITOXIN HIGA1"/>
    <property type="match status" value="1"/>
</dbReference>
<feature type="region of interest" description="Disordered" evidence="1">
    <location>
        <begin position="295"/>
        <end position="324"/>
    </location>
</feature>
<reference evidence="3" key="1">
    <citation type="submission" date="2023-03" db="EMBL/GenBank/DDBJ databases">
        <authorList>
            <person name="Pearce D."/>
        </authorList>
    </citation>
    <scope>NUCLEOTIDE SEQUENCE</scope>
    <source>
        <strain evidence="3">Mc</strain>
    </source>
</reference>
<dbReference type="Gene3D" id="1.10.10.2910">
    <property type="match status" value="1"/>
</dbReference>
<accession>A0AA35V5C8</accession>
<evidence type="ECO:0000313" key="4">
    <source>
        <dbReference type="Proteomes" id="UP001158598"/>
    </source>
</evidence>
<proteinExistence type="predicted"/>
<protein>
    <submittedName>
        <fullName evidence="3">HTH-type transcriptional regulator / antitoxin HigA</fullName>
    </submittedName>
</protein>
<dbReference type="Proteomes" id="UP001158598">
    <property type="component" value="Chromosome"/>
</dbReference>
<dbReference type="AlphaFoldDB" id="A0AA35V5C8"/>
<gene>
    <name evidence="3" type="ORF">MCNOR_1578</name>
</gene>
<organism evidence="3 4">
    <name type="scientific">Methylococcus capsulatus</name>
    <dbReference type="NCBI Taxonomy" id="414"/>
    <lineage>
        <taxon>Bacteria</taxon>
        <taxon>Pseudomonadati</taxon>
        <taxon>Pseudomonadota</taxon>
        <taxon>Gammaproteobacteria</taxon>
        <taxon>Methylococcales</taxon>
        <taxon>Methylococcaceae</taxon>
        <taxon>Methylococcus</taxon>
    </lineage>
</organism>
<dbReference type="InterPro" id="IPR010359">
    <property type="entry name" value="IrrE_HExxH"/>
</dbReference>
<evidence type="ECO:0000256" key="1">
    <source>
        <dbReference type="SAM" id="MobiDB-lite"/>
    </source>
</evidence>
<dbReference type="PANTHER" id="PTHR43236:SF2">
    <property type="entry name" value="BLL0069 PROTEIN"/>
    <property type="match status" value="1"/>
</dbReference>
<dbReference type="EMBL" id="OX458332">
    <property type="protein sequence ID" value="CAI8801523.1"/>
    <property type="molecule type" value="Genomic_DNA"/>
</dbReference>